<dbReference type="EMBL" id="CP024915">
    <property type="protein sequence ID" value="AUZ87923.1"/>
    <property type="molecule type" value="Genomic_DNA"/>
</dbReference>
<evidence type="ECO:0000313" key="2">
    <source>
        <dbReference type="EMBL" id="AUZ87923.1"/>
    </source>
</evidence>
<name>A0A2L0UF96_9MICC</name>
<accession>A0A2L0UF96</accession>
<feature type="compositionally biased region" description="Polar residues" evidence="1">
    <location>
        <begin position="1"/>
        <end position="14"/>
    </location>
</feature>
<feature type="region of interest" description="Disordered" evidence="1">
    <location>
        <begin position="1"/>
        <end position="102"/>
    </location>
</feature>
<feature type="compositionally biased region" description="Low complexity" evidence="1">
    <location>
        <begin position="86"/>
        <end position="97"/>
    </location>
</feature>
<feature type="region of interest" description="Disordered" evidence="1">
    <location>
        <begin position="264"/>
        <end position="304"/>
    </location>
</feature>
<evidence type="ECO:0000313" key="3">
    <source>
        <dbReference type="Proteomes" id="UP000239187"/>
    </source>
</evidence>
<organism evidence="2 3">
    <name type="scientific">Arthrobacter agilis</name>
    <dbReference type="NCBI Taxonomy" id="37921"/>
    <lineage>
        <taxon>Bacteria</taxon>
        <taxon>Bacillati</taxon>
        <taxon>Actinomycetota</taxon>
        <taxon>Actinomycetes</taxon>
        <taxon>Micrococcales</taxon>
        <taxon>Micrococcaceae</taxon>
        <taxon>Arthrobacter</taxon>
    </lineage>
</organism>
<dbReference type="AlphaFoldDB" id="A0A2L0UF96"/>
<dbReference type="Proteomes" id="UP000239187">
    <property type="component" value="Chromosome"/>
</dbReference>
<proteinExistence type="predicted"/>
<sequence>MDNLTFATSPSTSGPGADPSAARRRPGDDAPQALPDVGPTRTGPPAGPVTTDPVERGSSGGSTPWGARPDDRPSTAAGSSEASDDAPAVVPHLAAHPGDPAQLPDLAGHVVDTSAAPDPAPAVLSAPGDLVIIVGAPAVVWEVAASMAAAFGRGAPAAVAVAGPEGWLTRDARRIDDRLDANAARAAGVDGGHPVFLALSSEDPVTDARLLLALRPDQVWLAVDAGRKEADTAAWVGALRRSMERAELAPSGLAVVGSGSTATPGTVDALGLPVGWRDGGSPESPTRRRAASVGRRRAESAGIE</sequence>
<gene>
    <name evidence="2" type="ORF">CVO76_10000</name>
</gene>
<protein>
    <submittedName>
        <fullName evidence="2">Uncharacterized protein</fullName>
    </submittedName>
</protein>
<reference evidence="2 3" key="1">
    <citation type="submission" date="2017-11" db="EMBL/GenBank/DDBJ databases">
        <title>Draft genome of Arthrobacter agilis strain UMCV2, a plant growth-promoting rhizobacterium and biocontrol capacity of phytopathogenic fungi.</title>
        <authorList>
            <person name="Martinez-Camara R."/>
            <person name="Santoyo G."/>
            <person name="Moreno-Hagelsieb G."/>
            <person name="Valencia-Cantero E."/>
        </authorList>
    </citation>
    <scope>NUCLEOTIDE SEQUENCE [LARGE SCALE GENOMIC DNA]</scope>
    <source>
        <strain evidence="2 3">UMCV2</strain>
    </source>
</reference>
<evidence type="ECO:0000256" key="1">
    <source>
        <dbReference type="SAM" id="MobiDB-lite"/>
    </source>
</evidence>